<sequence length="222" mass="24136">MKKLQLSILLVITMLVTACANVPVVKLNSSTSASLNGKSLVIVNHKAGPFVAFTAGKAGFGLLGVSAMYSAGRAQVLKYGIEDPANSIRTSLVDGLNAEYNLKVIRTEIKALKNKSVSSVLSAYAGKADYILDYRTFEMGYVYYPTKWRYYRVRYLGKFRLFDSKTQKVIAAGSCITLQGDDANPPTKQLLLANNAGLLKKYLTQASTACTKSLSKEILGLK</sequence>
<proteinExistence type="predicted"/>
<organism evidence="1">
    <name type="scientific">hydrothermal vent metagenome</name>
    <dbReference type="NCBI Taxonomy" id="652676"/>
    <lineage>
        <taxon>unclassified sequences</taxon>
        <taxon>metagenomes</taxon>
        <taxon>ecological metagenomes</taxon>
    </lineage>
</organism>
<reference evidence="1" key="1">
    <citation type="submission" date="2018-06" db="EMBL/GenBank/DDBJ databases">
        <authorList>
            <person name="Zhirakovskaya E."/>
        </authorList>
    </citation>
    <scope>NUCLEOTIDE SEQUENCE</scope>
</reference>
<dbReference type="AlphaFoldDB" id="A0A3B0Z869"/>
<name>A0A3B0Z869_9ZZZZ</name>
<evidence type="ECO:0008006" key="2">
    <source>
        <dbReference type="Google" id="ProtNLM"/>
    </source>
</evidence>
<gene>
    <name evidence="1" type="ORF">MNBD_GAMMA12-3685</name>
</gene>
<dbReference type="PROSITE" id="PS51257">
    <property type="entry name" value="PROKAR_LIPOPROTEIN"/>
    <property type="match status" value="1"/>
</dbReference>
<accession>A0A3B0Z869</accession>
<protein>
    <recommendedName>
        <fullName evidence="2">Lipoprotein</fullName>
    </recommendedName>
</protein>
<evidence type="ECO:0000313" key="1">
    <source>
        <dbReference type="EMBL" id="VAW82459.1"/>
    </source>
</evidence>
<dbReference type="EMBL" id="UOFL01000248">
    <property type="protein sequence ID" value="VAW82459.1"/>
    <property type="molecule type" value="Genomic_DNA"/>
</dbReference>